<dbReference type="AlphaFoldDB" id="A0A4S8MNK3"/>
<comment type="catalytic activity">
    <reaction evidence="21">
        <text>ATP + H2O = ADP + phosphate + H(+)</text>
        <dbReference type="Rhea" id="RHEA:13065"/>
        <dbReference type="ChEBI" id="CHEBI:15377"/>
        <dbReference type="ChEBI" id="CHEBI:15378"/>
        <dbReference type="ChEBI" id="CHEBI:30616"/>
        <dbReference type="ChEBI" id="CHEBI:43474"/>
        <dbReference type="ChEBI" id="CHEBI:456216"/>
        <dbReference type="EC" id="5.6.2.3"/>
    </reaction>
</comment>
<evidence type="ECO:0000256" key="3">
    <source>
        <dbReference type="ARBA" id="ARBA00008435"/>
    </source>
</evidence>
<dbReference type="Pfam" id="PF13307">
    <property type="entry name" value="Helicase_C_2"/>
    <property type="match status" value="1"/>
</dbReference>
<dbReference type="OrthoDB" id="267079at2759"/>
<evidence type="ECO:0000256" key="4">
    <source>
        <dbReference type="ARBA" id="ARBA00016387"/>
    </source>
</evidence>
<dbReference type="GO" id="GO:0051536">
    <property type="term" value="F:iron-sulfur cluster binding"/>
    <property type="evidence" value="ECO:0007669"/>
    <property type="project" value="UniProtKB-KW"/>
</dbReference>
<feature type="compositionally biased region" description="Basic residues" evidence="22">
    <location>
        <begin position="123"/>
        <end position="134"/>
    </location>
</feature>
<comment type="subcellular location">
    <subcellularLocation>
        <location evidence="2">Nucleus</location>
    </subcellularLocation>
</comment>
<evidence type="ECO:0000313" key="25">
    <source>
        <dbReference type="Proteomes" id="UP000297245"/>
    </source>
</evidence>
<dbReference type="InterPro" id="IPR006555">
    <property type="entry name" value="ATP-dep_Helicase_C"/>
</dbReference>
<feature type="compositionally biased region" description="Acidic residues" evidence="22">
    <location>
        <begin position="143"/>
        <end position="162"/>
    </location>
</feature>
<dbReference type="GO" id="GO:0034085">
    <property type="term" value="P:establishment of sister chromatid cohesion"/>
    <property type="evidence" value="ECO:0007669"/>
    <property type="project" value="TreeGrafter"/>
</dbReference>
<comment type="cofactor">
    <cofactor evidence="1">
        <name>[4Fe-4S] cluster</name>
        <dbReference type="ChEBI" id="CHEBI:49883"/>
    </cofactor>
</comment>
<sequence>MTLELATPNSFPAFPYTPPYSIQDDLMRHLYTVIEQRKVTIVESPTGTGKTLSLLCASLTWLNDEKNRARKGRLDNMAGPSSSKEPQWVIDQTRERHQRELEDKENEIKERLARARRRERELKKRAKFHKKPRLSTKALSDMEVNEDDFLPESDTGEDEDDNLSPAVRALMARINADPSRDEEEPTCTKIYYASRTHSQLTQVLPELKRLKLSVVSENISAEENIFSNGMKRKVKEEEEEENACHTNAVALGSRKHLCINDDLRSKSMDLDEACRELLGEKGEKRCPHLPPLEEEFRMNDFRDQILATPKDIEDLATAGRLSDICPYFGSRRAIPQAELVTLPYNLLLQKSSREALGIDLSNQIVIIDEAHNLITTLLSLSTVRVSLSTLRISLQQVSIYVTKFRNRLSAQHLLHLQRLRAFLEELQKYLSEWKSNFKDNGPGKSEVISASELMERLGKKAIGINMLAIERYLKSSKIARKISGYADKQAEKGDDEKARRSIRKGAIPPLHAIEDLMLALAGATDDGRVILSLAGKEEVEIKYQLLNPSPHFKDVVEEARAVILAGGTMSPISDVINQLFSYLPPERITNFSCGHIIPSSNLLTIALTKGPKGGELEYKASRQSDPQVIAELGQIILNFTHTVPGGMIVFFPSYNFLNTAKEAWRSTGVLDKFNIKKKVFFEPEDNTAVESTLQEYTAAVQTVSDLKSKGGALLFAVIGAKLSEGLNFKDDLARAVLVVGMPFANLGSSELKERLKYVKRLEEKNLDEKGPGPKITKGKDAAAELYENMCMNAVNQSIGRAIRHQGDWAALILLDRRYASGIRNKLPKWIGNDLKVAQSFGQAVKEMGAFYRSKK</sequence>
<dbReference type="InterPro" id="IPR010614">
    <property type="entry name" value="RAD3-like_helicase_DEAD"/>
</dbReference>
<dbReference type="CDD" id="cd18788">
    <property type="entry name" value="SF2_C_XPD"/>
    <property type="match status" value="1"/>
</dbReference>
<dbReference type="SMART" id="SM00488">
    <property type="entry name" value="DEXDc2"/>
    <property type="match status" value="1"/>
</dbReference>
<dbReference type="SUPFAM" id="SSF52540">
    <property type="entry name" value="P-loop containing nucleoside triphosphate hydrolases"/>
    <property type="match status" value="1"/>
</dbReference>
<feature type="domain" description="Helicase ATP-binding" evidence="23">
    <location>
        <begin position="9"/>
        <end position="433"/>
    </location>
</feature>
<keyword evidence="8" id="KW-0378">Hydrolase</keyword>
<evidence type="ECO:0000256" key="5">
    <source>
        <dbReference type="ARBA" id="ARBA00017386"/>
    </source>
</evidence>
<evidence type="ECO:0000256" key="8">
    <source>
        <dbReference type="ARBA" id="ARBA00022801"/>
    </source>
</evidence>
<evidence type="ECO:0000256" key="20">
    <source>
        <dbReference type="ARBA" id="ARBA00045702"/>
    </source>
</evidence>
<evidence type="ECO:0000256" key="9">
    <source>
        <dbReference type="ARBA" id="ARBA00022806"/>
    </source>
</evidence>
<dbReference type="InterPro" id="IPR006554">
    <property type="entry name" value="Helicase-like_DEXD_c2"/>
</dbReference>
<organism evidence="24 25">
    <name type="scientific">Dendrothele bispora (strain CBS 962.96)</name>
    <dbReference type="NCBI Taxonomy" id="1314807"/>
    <lineage>
        <taxon>Eukaryota</taxon>
        <taxon>Fungi</taxon>
        <taxon>Dikarya</taxon>
        <taxon>Basidiomycota</taxon>
        <taxon>Agaricomycotina</taxon>
        <taxon>Agaricomycetes</taxon>
        <taxon>Agaricomycetidae</taxon>
        <taxon>Agaricales</taxon>
        <taxon>Agaricales incertae sedis</taxon>
        <taxon>Dendrothele</taxon>
    </lineage>
</organism>
<protein>
    <recommendedName>
        <fullName evidence="5">ATP-dependent DNA helicase CHL1</fullName>
        <ecNumber evidence="17">5.6.2.3</ecNumber>
    </recommendedName>
    <alternativeName>
        <fullName evidence="4">ATP-dependent DNA helicase chl1</fullName>
    </alternativeName>
    <alternativeName>
        <fullName evidence="16">Chromosome loss protein 1</fullName>
    </alternativeName>
    <alternativeName>
        <fullName evidence="18 19">DNA 5'-3' helicase CHL1</fullName>
    </alternativeName>
</protein>
<dbReference type="GO" id="GO:0043139">
    <property type="term" value="F:5'-3' DNA helicase activity"/>
    <property type="evidence" value="ECO:0007669"/>
    <property type="project" value="UniProtKB-EC"/>
</dbReference>
<dbReference type="GO" id="GO:0006139">
    <property type="term" value="P:nucleobase-containing compound metabolic process"/>
    <property type="evidence" value="ECO:0007669"/>
    <property type="project" value="InterPro"/>
</dbReference>
<dbReference type="NCBIfam" id="TIGR00604">
    <property type="entry name" value="rad3"/>
    <property type="match status" value="1"/>
</dbReference>
<evidence type="ECO:0000256" key="10">
    <source>
        <dbReference type="ARBA" id="ARBA00022840"/>
    </source>
</evidence>
<evidence type="ECO:0000256" key="12">
    <source>
        <dbReference type="ARBA" id="ARBA00023014"/>
    </source>
</evidence>
<feature type="region of interest" description="Disordered" evidence="22">
    <location>
        <begin position="122"/>
        <end position="163"/>
    </location>
</feature>
<proteinExistence type="inferred from homology"/>
<evidence type="ECO:0000313" key="24">
    <source>
        <dbReference type="EMBL" id="THV04455.1"/>
    </source>
</evidence>
<keyword evidence="7" id="KW-0547">Nucleotide-binding</keyword>
<keyword evidence="25" id="KW-1185">Reference proteome</keyword>
<dbReference type="GO" id="GO:0005634">
    <property type="term" value="C:nucleus"/>
    <property type="evidence" value="ECO:0007669"/>
    <property type="project" value="UniProtKB-SubCell"/>
</dbReference>
<evidence type="ECO:0000256" key="17">
    <source>
        <dbReference type="ARBA" id="ARBA00044969"/>
    </source>
</evidence>
<evidence type="ECO:0000256" key="13">
    <source>
        <dbReference type="ARBA" id="ARBA00023235"/>
    </source>
</evidence>
<reference evidence="24 25" key="1">
    <citation type="journal article" date="2019" name="Nat. Ecol. Evol.">
        <title>Megaphylogeny resolves global patterns of mushroom evolution.</title>
        <authorList>
            <person name="Varga T."/>
            <person name="Krizsan K."/>
            <person name="Foldi C."/>
            <person name="Dima B."/>
            <person name="Sanchez-Garcia M."/>
            <person name="Sanchez-Ramirez S."/>
            <person name="Szollosi G.J."/>
            <person name="Szarkandi J.G."/>
            <person name="Papp V."/>
            <person name="Albert L."/>
            <person name="Andreopoulos W."/>
            <person name="Angelini C."/>
            <person name="Antonin V."/>
            <person name="Barry K.W."/>
            <person name="Bougher N.L."/>
            <person name="Buchanan P."/>
            <person name="Buyck B."/>
            <person name="Bense V."/>
            <person name="Catcheside P."/>
            <person name="Chovatia M."/>
            <person name="Cooper J."/>
            <person name="Damon W."/>
            <person name="Desjardin D."/>
            <person name="Finy P."/>
            <person name="Geml J."/>
            <person name="Haridas S."/>
            <person name="Hughes K."/>
            <person name="Justo A."/>
            <person name="Karasinski D."/>
            <person name="Kautmanova I."/>
            <person name="Kiss B."/>
            <person name="Kocsube S."/>
            <person name="Kotiranta H."/>
            <person name="LaButti K.M."/>
            <person name="Lechner B.E."/>
            <person name="Liimatainen K."/>
            <person name="Lipzen A."/>
            <person name="Lukacs Z."/>
            <person name="Mihaltcheva S."/>
            <person name="Morgado L.N."/>
            <person name="Niskanen T."/>
            <person name="Noordeloos M.E."/>
            <person name="Ohm R.A."/>
            <person name="Ortiz-Santana B."/>
            <person name="Ovrebo C."/>
            <person name="Racz N."/>
            <person name="Riley R."/>
            <person name="Savchenko A."/>
            <person name="Shiryaev A."/>
            <person name="Soop K."/>
            <person name="Spirin V."/>
            <person name="Szebenyi C."/>
            <person name="Tomsovsky M."/>
            <person name="Tulloss R.E."/>
            <person name="Uehling J."/>
            <person name="Grigoriev I.V."/>
            <person name="Vagvolgyi C."/>
            <person name="Papp T."/>
            <person name="Martin F.M."/>
            <person name="Miettinen O."/>
            <person name="Hibbett D.S."/>
            <person name="Nagy L.G."/>
        </authorList>
    </citation>
    <scope>NUCLEOTIDE SEQUENCE [LARGE SCALE GENOMIC DNA]</scope>
    <source>
        <strain evidence="24 25">CBS 962.96</strain>
    </source>
</reference>
<dbReference type="GO" id="GO:0016818">
    <property type="term" value="F:hydrolase activity, acting on acid anhydrides, in phosphorus-containing anhydrides"/>
    <property type="evidence" value="ECO:0007669"/>
    <property type="project" value="InterPro"/>
</dbReference>
<dbReference type="EC" id="5.6.2.3" evidence="17"/>
<dbReference type="InterPro" id="IPR013020">
    <property type="entry name" value="Rad3/Chl1-like"/>
</dbReference>
<dbReference type="InterPro" id="IPR027417">
    <property type="entry name" value="P-loop_NTPase"/>
</dbReference>
<dbReference type="PROSITE" id="PS51193">
    <property type="entry name" value="HELICASE_ATP_BIND_2"/>
    <property type="match status" value="1"/>
</dbReference>
<evidence type="ECO:0000256" key="6">
    <source>
        <dbReference type="ARBA" id="ARBA00022723"/>
    </source>
</evidence>
<evidence type="ECO:0000256" key="11">
    <source>
        <dbReference type="ARBA" id="ARBA00023004"/>
    </source>
</evidence>
<evidence type="ECO:0000256" key="15">
    <source>
        <dbReference type="ARBA" id="ARBA00023306"/>
    </source>
</evidence>
<keyword evidence="13" id="KW-0413">Isomerase</keyword>
<dbReference type="PANTHER" id="PTHR11472">
    <property type="entry name" value="DNA REPAIR DEAD HELICASE RAD3/XP-D SUBFAMILY MEMBER"/>
    <property type="match status" value="1"/>
</dbReference>
<evidence type="ECO:0000256" key="2">
    <source>
        <dbReference type="ARBA" id="ARBA00004123"/>
    </source>
</evidence>
<evidence type="ECO:0000259" key="23">
    <source>
        <dbReference type="PROSITE" id="PS51193"/>
    </source>
</evidence>
<dbReference type="Gene3D" id="3.40.50.300">
    <property type="entry name" value="P-loop containing nucleotide triphosphate hydrolases"/>
    <property type="match status" value="3"/>
</dbReference>
<keyword evidence="9 24" id="KW-0347">Helicase</keyword>
<comment type="function">
    <text evidence="20">ATP-dependent DNA helicase important for chromosome transmission and normal cell cycle progression in G(2)/M. May have a role in changing DNA topology to allow the loading of proteins involved in maintaining sister chromatid cohesion in the vicinity of the centromeres. Has a specific role in chromosome segregation during meiosis II.</text>
</comment>
<dbReference type="GO" id="GO:0003677">
    <property type="term" value="F:DNA binding"/>
    <property type="evidence" value="ECO:0007669"/>
    <property type="project" value="InterPro"/>
</dbReference>
<accession>A0A4S8MNK3</accession>
<dbReference type="InterPro" id="IPR045028">
    <property type="entry name" value="DinG/Rad3-like"/>
</dbReference>
<dbReference type="EMBL" id="ML179056">
    <property type="protein sequence ID" value="THV04455.1"/>
    <property type="molecule type" value="Genomic_DNA"/>
</dbReference>
<dbReference type="GO" id="GO:0005524">
    <property type="term" value="F:ATP binding"/>
    <property type="evidence" value="ECO:0007669"/>
    <property type="project" value="UniProtKB-KW"/>
</dbReference>
<evidence type="ECO:0000256" key="7">
    <source>
        <dbReference type="ARBA" id="ARBA00022741"/>
    </source>
</evidence>
<keyword evidence="11" id="KW-0408">Iron</keyword>
<keyword evidence="14" id="KW-0539">Nucleus</keyword>
<keyword evidence="10" id="KW-0067">ATP-binding</keyword>
<dbReference type="SMART" id="SM00491">
    <property type="entry name" value="HELICc2"/>
    <property type="match status" value="1"/>
</dbReference>
<evidence type="ECO:0000256" key="16">
    <source>
        <dbReference type="ARBA" id="ARBA00029709"/>
    </source>
</evidence>
<evidence type="ECO:0000256" key="1">
    <source>
        <dbReference type="ARBA" id="ARBA00001966"/>
    </source>
</evidence>
<name>A0A4S8MNK3_DENBC</name>
<dbReference type="Pfam" id="PF06733">
    <property type="entry name" value="DEAD_2"/>
    <property type="match status" value="1"/>
</dbReference>
<dbReference type="Proteomes" id="UP000297245">
    <property type="component" value="Unassembled WGS sequence"/>
</dbReference>
<gene>
    <name evidence="24" type="ORF">K435DRAFT_714582</name>
</gene>
<evidence type="ECO:0000256" key="21">
    <source>
        <dbReference type="ARBA" id="ARBA00048954"/>
    </source>
</evidence>
<keyword evidence="6" id="KW-0479">Metal-binding</keyword>
<dbReference type="GO" id="GO:0046872">
    <property type="term" value="F:metal ion binding"/>
    <property type="evidence" value="ECO:0007669"/>
    <property type="project" value="UniProtKB-KW"/>
</dbReference>
<keyword evidence="12" id="KW-0411">Iron-sulfur</keyword>
<evidence type="ECO:0000256" key="14">
    <source>
        <dbReference type="ARBA" id="ARBA00023242"/>
    </source>
</evidence>
<evidence type="ECO:0000256" key="22">
    <source>
        <dbReference type="SAM" id="MobiDB-lite"/>
    </source>
</evidence>
<comment type="similarity">
    <text evidence="3">Belongs to the DEAD box helicase family. DEAH subfamily. DDX11/CHL1 sub-subfamily.</text>
</comment>
<dbReference type="InterPro" id="IPR014013">
    <property type="entry name" value="Helic_SF1/SF2_ATP-bd_DinG/Rad3"/>
</dbReference>
<keyword evidence="15" id="KW-0131">Cell cycle</keyword>
<dbReference type="PANTHER" id="PTHR11472:SF41">
    <property type="entry name" value="ATP-DEPENDENT DNA HELICASE DDX11-RELATED"/>
    <property type="match status" value="1"/>
</dbReference>
<evidence type="ECO:0000256" key="19">
    <source>
        <dbReference type="ARBA" id="ARBA00045008"/>
    </source>
</evidence>
<evidence type="ECO:0000256" key="18">
    <source>
        <dbReference type="ARBA" id="ARBA00044998"/>
    </source>
</evidence>